<protein>
    <recommendedName>
        <fullName evidence="2">DUF5652 domain-containing protein</fullName>
    </recommendedName>
</protein>
<feature type="transmembrane region" description="Helical" evidence="1">
    <location>
        <begin position="15"/>
        <end position="39"/>
    </location>
</feature>
<evidence type="ECO:0000313" key="3">
    <source>
        <dbReference type="EMBL" id="PIY62089.1"/>
    </source>
</evidence>
<organism evidence="3 4">
    <name type="scientific">Candidatus Uhrbacteria bacterium CG_4_10_14_0_8_um_filter_58_22</name>
    <dbReference type="NCBI Taxonomy" id="1975029"/>
    <lineage>
        <taxon>Bacteria</taxon>
        <taxon>Candidatus Uhriibacteriota</taxon>
    </lineage>
</organism>
<keyword evidence="1" id="KW-1133">Transmembrane helix</keyword>
<dbReference type="Pfam" id="PF18893">
    <property type="entry name" value="DUF5652"/>
    <property type="match status" value="1"/>
</dbReference>
<name>A0A2M7QA57_9BACT</name>
<feature type="transmembrane region" description="Helical" evidence="1">
    <location>
        <begin position="51"/>
        <end position="70"/>
    </location>
</feature>
<dbReference type="AlphaFoldDB" id="A0A2M7QA57"/>
<keyword evidence="1" id="KW-0472">Membrane</keyword>
<accession>A0A2M7QA57</accession>
<proteinExistence type="predicted"/>
<evidence type="ECO:0000313" key="4">
    <source>
        <dbReference type="Proteomes" id="UP000230973"/>
    </source>
</evidence>
<evidence type="ECO:0000256" key="1">
    <source>
        <dbReference type="SAM" id="Phobius"/>
    </source>
</evidence>
<comment type="caution">
    <text evidence="3">The sequence shown here is derived from an EMBL/GenBank/DDBJ whole genome shotgun (WGS) entry which is preliminary data.</text>
</comment>
<reference evidence="4" key="1">
    <citation type="submission" date="2017-09" db="EMBL/GenBank/DDBJ databases">
        <title>Depth-based differentiation of microbial function through sediment-hosted aquifers and enrichment of novel symbionts in the deep terrestrial subsurface.</title>
        <authorList>
            <person name="Probst A.J."/>
            <person name="Ladd B."/>
            <person name="Jarett J.K."/>
            <person name="Geller-Mcgrath D.E."/>
            <person name="Sieber C.M.K."/>
            <person name="Emerson J.B."/>
            <person name="Anantharaman K."/>
            <person name="Thomas B.C."/>
            <person name="Malmstrom R."/>
            <person name="Stieglmeier M."/>
            <person name="Klingl A."/>
            <person name="Woyke T."/>
            <person name="Ryan C.M."/>
            <person name="Banfield J.F."/>
        </authorList>
    </citation>
    <scope>NUCLEOTIDE SEQUENCE [LARGE SCALE GENOMIC DNA]</scope>
</reference>
<gene>
    <name evidence="3" type="ORF">COY93_03955</name>
</gene>
<dbReference type="Proteomes" id="UP000230973">
    <property type="component" value="Unassembled WGS sequence"/>
</dbReference>
<evidence type="ECO:0000259" key="2">
    <source>
        <dbReference type="Pfam" id="PF18893"/>
    </source>
</evidence>
<keyword evidence="1" id="KW-0812">Transmembrane</keyword>
<sequence length="86" mass="9476">MEENIIEMPTMATNLLFAIPFIFAMIVLVAGIVILNGVALWKAARNGSKGWFIALLLTNTIILEILYVFVFSKSEETSRLVDGSGK</sequence>
<dbReference type="InterPro" id="IPR043712">
    <property type="entry name" value="DUF5652"/>
</dbReference>
<feature type="domain" description="DUF5652" evidence="2">
    <location>
        <begin position="24"/>
        <end position="77"/>
    </location>
</feature>
<dbReference type="EMBL" id="PFLC01000053">
    <property type="protein sequence ID" value="PIY62089.1"/>
    <property type="molecule type" value="Genomic_DNA"/>
</dbReference>